<organism evidence="2 3">
    <name type="scientific">Actinidia rufa</name>
    <dbReference type="NCBI Taxonomy" id="165716"/>
    <lineage>
        <taxon>Eukaryota</taxon>
        <taxon>Viridiplantae</taxon>
        <taxon>Streptophyta</taxon>
        <taxon>Embryophyta</taxon>
        <taxon>Tracheophyta</taxon>
        <taxon>Spermatophyta</taxon>
        <taxon>Magnoliopsida</taxon>
        <taxon>eudicotyledons</taxon>
        <taxon>Gunneridae</taxon>
        <taxon>Pentapetalae</taxon>
        <taxon>asterids</taxon>
        <taxon>Ericales</taxon>
        <taxon>Actinidiaceae</taxon>
        <taxon>Actinidia</taxon>
    </lineage>
</organism>
<dbReference type="SUPFAM" id="SSF56672">
    <property type="entry name" value="DNA/RNA polymerases"/>
    <property type="match status" value="1"/>
</dbReference>
<dbReference type="InterPro" id="IPR043502">
    <property type="entry name" value="DNA/RNA_pol_sf"/>
</dbReference>
<accession>A0A7J0G7I4</accession>
<dbReference type="InterPro" id="IPR000477">
    <property type="entry name" value="RT_dom"/>
</dbReference>
<protein>
    <recommendedName>
        <fullName evidence="1">Reverse transcriptase domain-containing protein</fullName>
    </recommendedName>
</protein>
<dbReference type="OrthoDB" id="1937528at2759"/>
<reference evidence="2 3" key="1">
    <citation type="submission" date="2019-07" db="EMBL/GenBank/DDBJ databases">
        <title>De Novo Assembly of kiwifruit Actinidia rufa.</title>
        <authorList>
            <person name="Sugita-Konishi S."/>
            <person name="Sato K."/>
            <person name="Mori E."/>
            <person name="Abe Y."/>
            <person name="Kisaki G."/>
            <person name="Hamano K."/>
            <person name="Suezawa K."/>
            <person name="Otani M."/>
            <person name="Fukuda T."/>
            <person name="Manabe T."/>
            <person name="Gomi K."/>
            <person name="Tabuchi M."/>
            <person name="Akimitsu K."/>
            <person name="Kataoka I."/>
        </authorList>
    </citation>
    <scope>NUCLEOTIDE SEQUENCE [LARGE SCALE GENOMIC DNA]</scope>
    <source>
        <strain evidence="3">cv. Fuchu</strain>
    </source>
</reference>
<evidence type="ECO:0000313" key="2">
    <source>
        <dbReference type="EMBL" id="GFZ06765.1"/>
    </source>
</evidence>
<name>A0A7J0G7I4_9ERIC</name>
<comment type="caution">
    <text evidence="2">The sequence shown here is derived from an EMBL/GenBank/DDBJ whole genome shotgun (WGS) entry which is preliminary data.</text>
</comment>
<gene>
    <name evidence="2" type="ORF">Acr_18g0009350</name>
</gene>
<dbReference type="EMBL" id="BJWL01000018">
    <property type="protein sequence ID" value="GFZ06765.1"/>
    <property type="molecule type" value="Genomic_DNA"/>
</dbReference>
<dbReference type="PANTHER" id="PTHR33116">
    <property type="entry name" value="REVERSE TRANSCRIPTASE ZINC-BINDING DOMAIN-CONTAINING PROTEIN-RELATED-RELATED"/>
    <property type="match status" value="1"/>
</dbReference>
<evidence type="ECO:0000259" key="1">
    <source>
        <dbReference type="PROSITE" id="PS50878"/>
    </source>
</evidence>
<dbReference type="Pfam" id="PF00078">
    <property type="entry name" value="RVT_1"/>
    <property type="match status" value="1"/>
</dbReference>
<dbReference type="AlphaFoldDB" id="A0A7J0G7I4"/>
<dbReference type="Proteomes" id="UP000585474">
    <property type="component" value="Unassembled WGS sequence"/>
</dbReference>
<evidence type="ECO:0000313" key="3">
    <source>
        <dbReference type="Proteomes" id="UP000585474"/>
    </source>
</evidence>
<proteinExistence type="predicted"/>
<feature type="domain" description="Reverse transcriptase" evidence="1">
    <location>
        <begin position="1"/>
        <end position="159"/>
    </location>
</feature>
<dbReference type="PANTHER" id="PTHR33116:SF75">
    <property type="entry name" value="RIBONUCLEASE H PROTEIN"/>
    <property type="match status" value="1"/>
</dbReference>
<keyword evidence="3" id="KW-1185">Reference proteome</keyword>
<dbReference type="PROSITE" id="PS50878">
    <property type="entry name" value="RT_POL"/>
    <property type="match status" value="1"/>
</dbReference>
<sequence length="320" mass="37314">MMELMDFPQRWRGWIKECLSSARVSVLVNGSPSKEFQMHKGVRQSDPMSPFLFILVVEGLNWLLKSAELLGSFGGLKMGVDGPVVTHLQFADDTLVFYQPKLEEVVSIKNVLKSFEHMYGLKINYHKSIMCGVGMEMPEYVIKSIESIQARFLWGGSDLKSKIHLVAWSKLSQSKLGIRNIKLMNESLLLKWWWRFGMDKSSLWRKVLNAKYNMDGRDWIPKMELNRKLSTVWRDIMQIHIMKPLLFDVFMENAKLRVGDGSTIKFWKDIWLSNIPLQFLFPTLFRIIINKSEILGKVLARFEELQRLDFASEELCWIGK</sequence>